<gene>
    <name evidence="2" type="ordered locus">Isop_1577</name>
</gene>
<dbReference type="Pfam" id="PF08241">
    <property type="entry name" value="Methyltransf_11"/>
    <property type="match status" value="1"/>
</dbReference>
<dbReference type="InParanoid" id="E8QZM5"/>
<dbReference type="Proteomes" id="UP000008631">
    <property type="component" value="Chromosome"/>
</dbReference>
<organism evidence="2 3">
    <name type="scientific">Isosphaera pallida (strain ATCC 43644 / DSM 9630 / IS1B)</name>
    <dbReference type="NCBI Taxonomy" id="575540"/>
    <lineage>
        <taxon>Bacteria</taxon>
        <taxon>Pseudomonadati</taxon>
        <taxon>Planctomycetota</taxon>
        <taxon>Planctomycetia</taxon>
        <taxon>Isosphaerales</taxon>
        <taxon>Isosphaeraceae</taxon>
        <taxon>Isosphaera</taxon>
    </lineage>
</organism>
<dbReference type="AlphaFoldDB" id="E8QZM5"/>
<dbReference type="OrthoDB" id="2577067at2"/>
<proteinExistence type="predicted"/>
<accession>E8QZM5</accession>
<dbReference type="KEGG" id="ipa:Isop_1577"/>
<evidence type="ECO:0000313" key="2">
    <source>
        <dbReference type="EMBL" id="ADV62161.1"/>
    </source>
</evidence>
<dbReference type="InterPro" id="IPR013216">
    <property type="entry name" value="Methyltransf_11"/>
</dbReference>
<dbReference type="STRING" id="575540.Isop_1577"/>
<dbReference type="RefSeq" id="WP_013564449.1">
    <property type="nucleotide sequence ID" value="NC_014962.1"/>
</dbReference>
<dbReference type="GO" id="GO:0008757">
    <property type="term" value="F:S-adenosylmethionine-dependent methyltransferase activity"/>
    <property type="evidence" value="ECO:0007669"/>
    <property type="project" value="InterPro"/>
</dbReference>
<dbReference type="PANTHER" id="PTHR43591:SF24">
    <property type="entry name" value="2-METHOXY-6-POLYPRENYL-1,4-BENZOQUINOL METHYLASE, MITOCHONDRIAL"/>
    <property type="match status" value="1"/>
</dbReference>
<protein>
    <submittedName>
        <fullName evidence="2">Methyltransferase type 11</fullName>
    </submittedName>
</protein>
<feature type="domain" description="Methyltransferase type 11" evidence="1">
    <location>
        <begin position="49"/>
        <end position="147"/>
    </location>
</feature>
<sequence length="288" mass="32388">MFTLTDNSRRVGDSIDERMDPNRAGARIFWEHVARYRFAAGFVAGRSVLDVACGLGYGAIGLKRAGASAVLALDRDASTCQRVLHEARRHPVDHAPRIVRADALRLPLADAAVEVVVSFETLEHLTDPARFLDECVRVLRPGGRLIISTPNRPVYREGTDGVDNPHHLHELDAGEFRDLLTPRFARFDLYGQTPYHAPWWRTASLRAERSAWLKIRGFWRVASWLCPRRRSDLDPTLRHLAPAIVAGEVGDCSGPSWAQAFDPFAIRPWTDERHDSPWYLLAVAVRDG</sequence>
<evidence type="ECO:0000313" key="3">
    <source>
        <dbReference type="Proteomes" id="UP000008631"/>
    </source>
</evidence>
<keyword evidence="3" id="KW-1185">Reference proteome</keyword>
<keyword evidence="2" id="KW-0489">Methyltransferase</keyword>
<dbReference type="HOGENOM" id="CLU_965680_0_0_0"/>
<dbReference type="EMBL" id="CP002353">
    <property type="protein sequence ID" value="ADV62161.1"/>
    <property type="molecule type" value="Genomic_DNA"/>
</dbReference>
<dbReference type="CDD" id="cd02440">
    <property type="entry name" value="AdoMet_MTases"/>
    <property type="match status" value="1"/>
</dbReference>
<dbReference type="PANTHER" id="PTHR43591">
    <property type="entry name" value="METHYLTRANSFERASE"/>
    <property type="match status" value="1"/>
</dbReference>
<keyword evidence="2" id="KW-0808">Transferase</keyword>
<reference key="1">
    <citation type="submission" date="2010-11" db="EMBL/GenBank/DDBJ databases">
        <title>The complete sequence of chromosome of Isophaera pallida ATCC 43644.</title>
        <authorList>
            <consortium name="US DOE Joint Genome Institute (JGI-PGF)"/>
            <person name="Lucas S."/>
            <person name="Copeland A."/>
            <person name="Lapidus A."/>
            <person name="Bruce D."/>
            <person name="Goodwin L."/>
            <person name="Pitluck S."/>
            <person name="Kyrpides N."/>
            <person name="Mavromatis K."/>
            <person name="Pagani I."/>
            <person name="Ivanova N."/>
            <person name="Saunders E."/>
            <person name="Brettin T."/>
            <person name="Detter J.C."/>
            <person name="Han C."/>
            <person name="Tapia R."/>
            <person name="Land M."/>
            <person name="Hauser L."/>
            <person name="Markowitz V."/>
            <person name="Cheng J.-F."/>
            <person name="Hugenholtz P."/>
            <person name="Woyke T."/>
            <person name="Wu D."/>
            <person name="Eisen J.A."/>
        </authorList>
    </citation>
    <scope>NUCLEOTIDE SEQUENCE</scope>
    <source>
        <strain>ATCC 43644</strain>
    </source>
</reference>
<name>E8QZM5_ISOPI</name>
<dbReference type="SUPFAM" id="SSF53335">
    <property type="entry name" value="S-adenosyl-L-methionine-dependent methyltransferases"/>
    <property type="match status" value="1"/>
</dbReference>
<dbReference type="Gene3D" id="3.40.50.150">
    <property type="entry name" value="Vaccinia Virus protein VP39"/>
    <property type="match status" value="1"/>
</dbReference>
<dbReference type="GO" id="GO:0032259">
    <property type="term" value="P:methylation"/>
    <property type="evidence" value="ECO:0007669"/>
    <property type="project" value="UniProtKB-KW"/>
</dbReference>
<dbReference type="eggNOG" id="COG2226">
    <property type="taxonomic scope" value="Bacteria"/>
</dbReference>
<dbReference type="InterPro" id="IPR029063">
    <property type="entry name" value="SAM-dependent_MTases_sf"/>
</dbReference>
<reference evidence="2 3" key="2">
    <citation type="journal article" date="2011" name="Stand. Genomic Sci.">
        <title>Complete genome sequence of Isosphaera pallida type strain (IS1B).</title>
        <authorList>
            <consortium name="US DOE Joint Genome Institute (JGI-PGF)"/>
            <person name="Goker M."/>
            <person name="Cleland D."/>
            <person name="Saunders E."/>
            <person name="Lapidus A."/>
            <person name="Nolan M."/>
            <person name="Lucas S."/>
            <person name="Hammon N."/>
            <person name="Deshpande S."/>
            <person name="Cheng J.F."/>
            <person name="Tapia R."/>
            <person name="Han C."/>
            <person name="Goodwin L."/>
            <person name="Pitluck S."/>
            <person name="Liolios K."/>
            <person name="Pagani I."/>
            <person name="Ivanova N."/>
            <person name="Mavromatis K."/>
            <person name="Pati A."/>
            <person name="Chen A."/>
            <person name="Palaniappan K."/>
            <person name="Land M."/>
            <person name="Hauser L."/>
            <person name="Chang Y.J."/>
            <person name="Jeffries C.D."/>
            <person name="Detter J.C."/>
            <person name="Beck B."/>
            <person name="Woyke T."/>
            <person name="Bristow J."/>
            <person name="Eisen J.A."/>
            <person name="Markowitz V."/>
            <person name="Hugenholtz P."/>
            <person name="Kyrpides N.C."/>
            <person name="Klenk H.P."/>
        </authorList>
    </citation>
    <scope>NUCLEOTIDE SEQUENCE [LARGE SCALE GENOMIC DNA]</scope>
    <source>
        <strain evidence="3">ATCC 43644 / DSM 9630 / IS1B</strain>
    </source>
</reference>
<evidence type="ECO:0000259" key="1">
    <source>
        <dbReference type="Pfam" id="PF08241"/>
    </source>
</evidence>